<sequence length="74" mass="8352">MFFHLIVGFISVQSCSEGVVVLLRVVFCPANIVISSDIYHILSPFFLQTGCRKCREASAYLKREVSTSSRFFSL</sequence>
<dbReference type="BioCyc" id="PMAR862515-HMP:GMOO-1949-MONOMER"/>
<dbReference type="AlphaFoldDB" id="E0NUR8"/>
<reference evidence="1" key="1">
    <citation type="submission" date="2010-07" db="EMBL/GenBank/DDBJ databases">
        <authorList>
            <person name="Muzny D."/>
            <person name="Qin X."/>
            <person name="Deng J."/>
            <person name="Jiang H."/>
            <person name="Liu Y."/>
            <person name="Qu J."/>
            <person name="Song X.-Z."/>
            <person name="Zhang L."/>
            <person name="Thornton R."/>
            <person name="Coyle M."/>
            <person name="Francisco L."/>
            <person name="Jackson L."/>
            <person name="Javaid M."/>
            <person name="Korchina V."/>
            <person name="Kovar C."/>
            <person name="Mata R."/>
            <person name="Mathew T."/>
            <person name="Ngo R."/>
            <person name="Nguyen L."/>
            <person name="Nguyen N."/>
            <person name="Okwuonu G."/>
            <person name="Ongeri F."/>
            <person name="Pham C."/>
            <person name="Simmons D."/>
            <person name="Wilczek-Boney K."/>
            <person name="Hale W."/>
            <person name="Jakkamsetti A."/>
            <person name="Pham P."/>
            <person name="Ruth R."/>
            <person name="San Lucas F."/>
            <person name="Warren J."/>
            <person name="Zhang J."/>
            <person name="Zhao Z."/>
            <person name="Zhou C."/>
            <person name="Zhu D."/>
            <person name="Lee S."/>
            <person name="Bess C."/>
            <person name="Blankenburg K."/>
            <person name="Forbes L."/>
            <person name="Fu Q."/>
            <person name="Gubbala S."/>
            <person name="Hirani K."/>
            <person name="Jayaseelan J.C."/>
            <person name="Lara F."/>
            <person name="Munidasa M."/>
            <person name="Palculict T."/>
            <person name="Patil S."/>
            <person name="Pu L.-L."/>
            <person name="Saada N."/>
            <person name="Tang L."/>
            <person name="Weissenberger G."/>
            <person name="Zhu Y."/>
            <person name="Hemphill L."/>
            <person name="Shang Y."/>
            <person name="Youmans B."/>
            <person name="Ayvaz T."/>
            <person name="Ross M."/>
            <person name="Santibanez J."/>
            <person name="Aqrawi P."/>
            <person name="Gross S."/>
            <person name="Joshi V."/>
            <person name="Fowler G."/>
            <person name="Nazareth L."/>
            <person name="Reid J."/>
            <person name="Worley K."/>
            <person name="Petrosino J."/>
            <person name="Highlander S."/>
            <person name="Gibbs R."/>
        </authorList>
    </citation>
    <scope>NUCLEOTIDE SEQUENCE [LARGE SCALE GENOMIC DNA]</scope>
    <source>
        <strain evidence="1">DSM 16973</strain>
    </source>
</reference>
<evidence type="ECO:0000313" key="2">
    <source>
        <dbReference type="Proteomes" id="UP000004394"/>
    </source>
</evidence>
<evidence type="ECO:0000313" key="1">
    <source>
        <dbReference type="EMBL" id="EFM01175.1"/>
    </source>
</evidence>
<accession>E0NUR8</accession>
<dbReference type="EMBL" id="AEEI01000053">
    <property type="protein sequence ID" value="EFM01175.1"/>
    <property type="molecule type" value="Genomic_DNA"/>
</dbReference>
<protein>
    <submittedName>
        <fullName evidence="1">Uncharacterized protein</fullName>
    </submittedName>
</protein>
<dbReference type="Proteomes" id="UP000004394">
    <property type="component" value="Unassembled WGS sequence"/>
</dbReference>
<dbReference type="STRING" id="862515.HMPREF0658_1923"/>
<name>E0NUR8_9BACT</name>
<comment type="caution">
    <text evidence="1">The sequence shown here is derived from an EMBL/GenBank/DDBJ whole genome shotgun (WGS) entry which is preliminary data.</text>
</comment>
<keyword evidence="2" id="KW-1185">Reference proteome</keyword>
<organism evidence="1 2">
    <name type="scientific">Hoylesella marshii DSM 16973 = JCM 13450</name>
    <dbReference type="NCBI Taxonomy" id="862515"/>
    <lineage>
        <taxon>Bacteria</taxon>
        <taxon>Pseudomonadati</taxon>
        <taxon>Bacteroidota</taxon>
        <taxon>Bacteroidia</taxon>
        <taxon>Bacteroidales</taxon>
        <taxon>Prevotellaceae</taxon>
        <taxon>Hoylesella</taxon>
    </lineage>
</organism>
<gene>
    <name evidence="1" type="ORF">HMPREF0658_1923</name>
</gene>
<dbReference type="HOGENOM" id="CLU_2684744_0_0_10"/>
<proteinExistence type="predicted"/>